<dbReference type="Pfam" id="PF01844">
    <property type="entry name" value="HNH"/>
    <property type="match status" value="1"/>
</dbReference>
<dbReference type="SMART" id="SM00507">
    <property type="entry name" value="HNHc"/>
    <property type="match status" value="1"/>
</dbReference>
<evidence type="ECO:0000256" key="1">
    <source>
        <dbReference type="ARBA" id="ARBA00023450"/>
    </source>
</evidence>
<evidence type="ECO:0000256" key="2">
    <source>
        <dbReference type="SAM" id="MobiDB-lite"/>
    </source>
</evidence>
<accession>A0A1Q5Q4K4</accession>
<dbReference type="Gene3D" id="1.10.30.50">
    <property type="match status" value="1"/>
</dbReference>
<dbReference type="AlphaFoldDB" id="A0A1Q5Q4K4"/>
<feature type="domain" description="HNH nuclease" evidence="3">
    <location>
        <begin position="371"/>
        <end position="422"/>
    </location>
</feature>
<comment type="caution">
    <text evidence="4">The sequence shown here is derived from an EMBL/GenBank/DDBJ whole genome shotgun (WGS) entry which is preliminary data.</text>
</comment>
<dbReference type="CDD" id="cd00085">
    <property type="entry name" value="HNHc"/>
    <property type="match status" value="1"/>
</dbReference>
<feature type="compositionally biased region" description="Polar residues" evidence="2">
    <location>
        <begin position="192"/>
        <end position="205"/>
    </location>
</feature>
<dbReference type="GO" id="GO:0008270">
    <property type="term" value="F:zinc ion binding"/>
    <property type="evidence" value="ECO:0007669"/>
    <property type="project" value="InterPro"/>
</dbReference>
<evidence type="ECO:0000259" key="3">
    <source>
        <dbReference type="SMART" id="SM00507"/>
    </source>
</evidence>
<dbReference type="EMBL" id="MQVR01000009">
    <property type="protein sequence ID" value="OKL54723.1"/>
    <property type="molecule type" value="Genomic_DNA"/>
</dbReference>
<evidence type="ECO:0000313" key="5">
    <source>
        <dbReference type="Proteomes" id="UP000185628"/>
    </source>
</evidence>
<proteinExistence type="inferred from homology"/>
<dbReference type="OrthoDB" id="3260936at2"/>
<sequence>MTATTHDTERLDPKVEEQLRDACLGSATVMNLMMDAEMELLDSAVFNETTPQTNLLALQEANRLSNRADARKLRYLWGCFDDPSFARQDEHGDLDVRAEAIGAALGATPFIVARLRESADVLYFGMPATMEAFHRGDISLSLVRTITQKLKDLTSEVWLAIDTALAPQLAHLTPTEATREVDRLLVELNPDGSDTSQDNNAQSRGVSRPRATSPGMGRIVLDLPIEQCVSIDVALDTAAKRALGAGDCRTYQQIRGDLLAEAFTRVLRDGFESETDCGKAFIVPPTKISVTIPLEVLMRAHADFDVAAQMEPLPDGTRPRLDAAWIEGYGPIAPSVAILMAAGGTWQRIVTDTLTGAPLDVGRERYRPPENIVSAVKRRDRFCRAPGCTRQTNLDIDHIVEWQHGGSTSLDNLQLLCRRCHRLKSVGLTRVAREEDSGARLWEIGGVKSWEIPREARRFGYLTEKDIRTDDGPPPF</sequence>
<reference evidence="5" key="1">
    <citation type="submission" date="2016-12" db="EMBL/GenBank/DDBJ databases">
        <authorList>
            <person name="Meng X."/>
        </authorList>
    </citation>
    <scope>NUCLEOTIDE SEQUENCE [LARGE SCALE GENOMIC DNA]</scope>
    <source>
        <strain evidence="5">DSM 19116</strain>
    </source>
</reference>
<keyword evidence="5" id="KW-1185">Reference proteome</keyword>
<protein>
    <recommendedName>
        <fullName evidence="3">HNH nuclease domain-containing protein</fullName>
    </recommendedName>
</protein>
<dbReference type="InterPro" id="IPR003615">
    <property type="entry name" value="HNH_nuc"/>
</dbReference>
<dbReference type="GO" id="GO:0003676">
    <property type="term" value="F:nucleic acid binding"/>
    <property type="evidence" value="ECO:0007669"/>
    <property type="project" value="InterPro"/>
</dbReference>
<evidence type="ECO:0000313" key="4">
    <source>
        <dbReference type="EMBL" id="OKL54723.1"/>
    </source>
</evidence>
<comment type="similarity">
    <text evidence="1">Belongs to the Rv1128c/1148c/1588c/1702c/1945/3466 family.</text>
</comment>
<dbReference type="GO" id="GO:0004519">
    <property type="term" value="F:endonuclease activity"/>
    <property type="evidence" value="ECO:0007669"/>
    <property type="project" value="InterPro"/>
</dbReference>
<gene>
    <name evidence="4" type="ORF">BSZ39_02760</name>
</gene>
<dbReference type="Pfam" id="PF02720">
    <property type="entry name" value="DUF222"/>
    <property type="match status" value="1"/>
</dbReference>
<dbReference type="InterPro" id="IPR003870">
    <property type="entry name" value="DUF222"/>
</dbReference>
<feature type="region of interest" description="Disordered" evidence="2">
    <location>
        <begin position="189"/>
        <end position="213"/>
    </location>
</feature>
<name>A0A1Q5Q4K4_9ACTO</name>
<organism evidence="4 5">
    <name type="scientific">Bowdeniella nasicola</name>
    <dbReference type="NCBI Taxonomy" id="208480"/>
    <lineage>
        <taxon>Bacteria</taxon>
        <taxon>Bacillati</taxon>
        <taxon>Actinomycetota</taxon>
        <taxon>Actinomycetes</taxon>
        <taxon>Actinomycetales</taxon>
        <taxon>Actinomycetaceae</taxon>
        <taxon>Bowdeniella</taxon>
    </lineage>
</organism>
<dbReference type="Proteomes" id="UP000185628">
    <property type="component" value="Unassembled WGS sequence"/>
</dbReference>
<dbReference type="InterPro" id="IPR002711">
    <property type="entry name" value="HNH"/>
</dbReference>
<dbReference type="RefSeq" id="WP_073715865.1">
    <property type="nucleotide sequence ID" value="NZ_MQVR01000009.1"/>
</dbReference>